<comment type="caution">
    <text evidence="1">The sequence shown here is derived from an EMBL/GenBank/DDBJ whole genome shotgun (WGS) entry which is preliminary data.</text>
</comment>
<dbReference type="Proteomes" id="UP001163850">
    <property type="component" value="Unassembled WGS sequence"/>
</dbReference>
<proteinExistence type="predicted"/>
<protein>
    <submittedName>
        <fullName evidence="1">Uncharacterized protein</fullName>
    </submittedName>
</protein>
<organism evidence="1 2">
    <name type="scientific">Lentinula detonsa</name>
    <dbReference type="NCBI Taxonomy" id="2804962"/>
    <lineage>
        <taxon>Eukaryota</taxon>
        <taxon>Fungi</taxon>
        <taxon>Dikarya</taxon>
        <taxon>Basidiomycota</taxon>
        <taxon>Agaricomycotina</taxon>
        <taxon>Agaricomycetes</taxon>
        <taxon>Agaricomycetidae</taxon>
        <taxon>Agaricales</taxon>
        <taxon>Marasmiineae</taxon>
        <taxon>Omphalotaceae</taxon>
        <taxon>Lentinula</taxon>
    </lineage>
</organism>
<name>A0AA38PSE7_9AGAR</name>
<dbReference type="EMBL" id="MU802185">
    <property type="protein sequence ID" value="KAJ3980476.1"/>
    <property type="molecule type" value="Genomic_DNA"/>
</dbReference>
<evidence type="ECO:0000313" key="1">
    <source>
        <dbReference type="EMBL" id="KAJ3980476.1"/>
    </source>
</evidence>
<gene>
    <name evidence="1" type="ORF">F5890DRAFT_1477702</name>
</gene>
<evidence type="ECO:0000313" key="2">
    <source>
        <dbReference type="Proteomes" id="UP001163850"/>
    </source>
</evidence>
<reference evidence="1" key="1">
    <citation type="submission" date="2022-08" db="EMBL/GenBank/DDBJ databases">
        <authorList>
            <consortium name="DOE Joint Genome Institute"/>
            <person name="Min B."/>
            <person name="Riley R."/>
            <person name="Sierra-Patev S."/>
            <person name="Naranjo-Ortiz M."/>
            <person name="Looney B."/>
            <person name="Konkel Z."/>
            <person name="Slot J.C."/>
            <person name="Sakamoto Y."/>
            <person name="Steenwyk J.L."/>
            <person name="Rokas A."/>
            <person name="Carro J."/>
            <person name="Camarero S."/>
            <person name="Ferreira P."/>
            <person name="Molpeceres G."/>
            <person name="Ruiz-Duenas F.J."/>
            <person name="Serrano A."/>
            <person name="Henrissat B."/>
            <person name="Drula E."/>
            <person name="Hughes K.W."/>
            <person name="Mata J.L."/>
            <person name="Ishikawa N.K."/>
            <person name="Vargas-Isla R."/>
            <person name="Ushijima S."/>
            <person name="Smith C.A."/>
            <person name="Ahrendt S."/>
            <person name="Andreopoulos W."/>
            <person name="He G."/>
            <person name="Labutti K."/>
            <person name="Lipzen A."/>
            <person name="Ng V."/>
            <person name="Sandor L."/>
            <person name="Barry K."/>
            <person name="Martinez A.T."/>
            <person name="Xiao Y."/>
            <person name="Gibbons J.G."/>
            <person name="Terashima K."/>
            <person name="Hibbett D.S."/>
            <person name="Grigoriev I.V."/>
        </authorList>
    </citation>
    <scope>NUCLEOTIDE SEQUENCE</scope>
    <source>
        <strain evidence="1">TFB7829</strain>
    </source>
</reference>
<sequence>MKKLSTADSVANRLLQEMNGKALPTVEVIIGTMLVKSAFRFFSNIMQKSLKHSPYLLVPAIRVSLSDTSVRAPVQTPAQAQEPDRAAIHSSLKVARRKETMSSDRPTILAVGHGSQGYGGQVAPALVGQGYRGQSTPAQHIYVPSQSNQMYAQGHTTAYDGMPPPSFFGSLPVPSRYMPPSQMPHQITHQQEMAKYRERTYAIPASGKLGETIDFEFSIGYGTEKKDYRPLKGSFIEGDPGLPANITLGAMKERTHAAGCYAQNSDAVSRL</sequence>
<accession>A0AA38PSE7</accession>
<dbReference type="AlphaFoldDB" id="A0AA38PSE7"/>